<comment type="caution">
    <text evidence="2">The sequence shown here is derived from an EMBL/GenBank/DDBJ whole genome shotgun (WGS) entry which is preliminary data.</text>
</comment>
<accession>A0A507FMN6</accession>
<dbReference type="OrthoDB" id="2161966at2759"/>
<gene>
    <name evidence="2" type="ORF">CcCBS67573_g01050</name>
</gene>
<dbReference type="EMBL" id="QEAP01000016">
    <property type="protein sequence ID" value="TPX77669.1"/>
    <property type="molecule type" value="Genomic_DNA"/>
</dbReference>
<dbReference type="Proteomes" id="UP000320333">
    <property type="component" value="Unassembled WGS sequence"/>
</dbReference>
<reference evidence="2 3" key="1">
    <citation type="journal article" date="2019" name="Sci. Rep.">
        <title>Comparative genomics of chytrid fungi reveal insights into the obligate biotrophic and pathogenic lifestyle of Synchytrium endobioticum.</title>
        <authorList>
            <person name="van de Vossenberg B.T.L.H."/>
            <person name="Warris S."/>
            <person name="Nguyen H.D.T."/>
            <person name="van Gent-Pelzer M.P.E."/>
            <person name="Joly D.L."/>
            <person name="van de Geest H.C."/>
            <person name="Bonants P.J.M."/>
            <person name="Smith D.S."/>
            <person name="Levesque C.A."/>
            <person name="van der Lee T.A.J."/>
        </authorList>
    </citation>
    <scope>NUCLEOTIDE SEQUENCE [LARGE SCALE GENOMIC DNA]</scope>
    <source>
        <strain evidence="2 3">CBS 675.73</strain>
    </source>
</reference>
<proteinExistence type="predicted"/>
<feature type="compositionally biased region" description="Polar residues" evidence="1">
    <location>
        <begin position="90"/>
        <end position="100"/>
    </location>
</feature>
<dbReference type="Gene3D" id="1.25.40.180">
    <property type="match status" value="1"/>
</dbReference>
<feature type="compositionally biased region" description="Low complexity" evidence="1">
    <location>
        <begin position="162"/>
        <end position="178"/>
    </location>
</feature>
<sequence>METLNDTSPLSANKTRFTAKQLLDQSVASSQVTLNADTAEDCQSQPSDRLPSPALLTASAATLSLLEVKAKLNHNAFKAATLNEEEKPNNTDASSATTPTKPDLRKQQKPKLTARQLIALGSTASYSSEESKDPSPSIPSPRRNTWVNDTPVEGITSERALSGHASNQNESSSSTPTESSHRTRSNQGSPQTMPLPKKNAKTLLPAEKVLPHIQSVLSKWFQEYNVDKFLAALEVLSVDACNAILCKELVEEVMLRNGVAVAHTAKLLPRLVTEGFVSVAEINLRLSEYAIISLVDSAASYPFLYKYFGILYGTMTANPQDTRGLFSLASLHALLKPVLSADTVLDTCDFPKAPVVLAQVLDCVQVLRGEEVLMQWLDDQDFDLRTFWPAAERLSLFALEDWFEENGLDCLLST</sequence>
<dbReference type="AlphaFoldDB" id="A0A507FMN6"/>
<evidence type="ECO:0008006" key="4">
    <source>
        <dbReference type="Google" id="ProtNLM"/>
    </source>
</evidence>
<evidence type="ECO:0000313" key="3">
    <source>
        <dbReference type="Proteomes" id="UP000320333"/>
    </source>
</evidence>
<keyword evidence="3" id="KW-1185">Reference proteome</keyword>
<organism evidence="2 3">
    <name type="scientific">Chytriomyces confervae</name>
    <dbReference type="NCBI Taxonomy" id="246404"/>
    <lineage>
        <taxon>Eukaryota</taxon>
        <taxon>Fungi</taxon>
        <taxon>Fungi incertae sedis</taxon>
        <taxon>Chytridiomycota</taxon>
        <taxon>Chytridiomycota incertae sedis</taxon>
        <taxon>Chytridiomycetes</taxon>
        <taxon>Chytridiales</taxon>
        <taxon>Chytriomycetaceae</taxon>
        <taxon>Chytriomyces</taxon>
    </lineage>
</organism>
<feature type="region of interest" description="Disordered" evidence="1">
    <location>
        <begin position="79"/>
        <end position="197"/>
    </location>
</feature>
<evidence type="ECO:0000313" key="2">
    <source>
        <dbReference type="EMBL" id="TPX77669.1"/>
    </source>
</evidence>
<protein>
    <recommendedName>
        <fullName evidence="4">MI domain-containing protein</fullName>
    </recommendedName>
</protein>
<name>A0A507FMN6_9FUNG</name>
<evidence type="ECO:0000256" key="1">
    <source>
        <dbReference type="SAM" id="MobiDB-lite"/>
    </source>
</evidence>